<dbReference type="EMBL" id="VLLF01000004">
    <property type="protein sequence ID" value="TWI87492.1"/>
    <property type="molecule type" value="Genomic_DNA"/>
</dbReference>
<dbReference type="GO" id="GO:0016020">
    <property type="term" value="C:membrane"/>
    <property type="evidence" value="ECO:0007669"/>
    <property type="project" value="UniProtKB-SubCell"/>
</dbReference>
<name>A0A562T1Q7_9HYPH</name>
<dbReference type="AlphaFoldDB" id="A0A562T1Q7"/>
<evidence type="ECO:0000256" key="4">
    <source>
        <dbReference type="ARBA" id="ARBA00022475"/>
    </source>
</evidence>
<keyword evidence="7" id="KW-0472">Membrane</keyword>
<dbReference type="InterPro" id="IPR012413">
    <property type="entry name" value="BA14K"/>
</dbReference>
<keyword evidence="4" id="KW-1003">Cell membrane</keyword>
<keyword evidence="5" id="KW-0430">Lectin</keyword>
<evidence type="ECO:0000256" key="7">
    <source>
        <dbReference type="SAM" id="Phobius"/>
    </source>
</evidence>
<dbReference type="RefSeq" id="WP_145342875.1">
    <property type="nucleotide sequence ID" value="NZ_VLLF01000004.1"/>
</dbReference>
<dbReference type="OrthoDB" id="7889197at2"/>
<feature type="chain" id="PRO_5021738881" description="Lectin-like protein BA14k" evidence="8">
    <location>
        <begin position="30"/>
        <end position="119"/>
    </location>
</feature>
<gene>
    <name evidence="9" type="ORF">JM93_02057</name>
</gene>
<comment type="similarity">
    <text evidence="2">Belongs to the BA14k family.</text>
</comment>
<keyword evidence="8" id="KW-0732">Signal</keyword>
<protein>
    <recommendedName>
        <fullName evidence="3">Lectin-like protein BA14k</fullName>
    </recommendedName>
</protein>
<reference evidence="9 10" key="1">
    <citation type="submission" date="2019-07" db="EMBL/GenBank/DDBJ databases">
        <title>Genomic Encyclopedia of Archaeal and Bacterial Type Strains, Phase II (KMG-II): from individual species to whole genera.</title>
        <authorList>
            <person name="Goeker M."/>
        </authorList>
    </citation>
    <scope>NUCLEOTIDE SEQUENCE [LARGE SCALE GENOMIC DNA]</scope>
    <source>
        <strain evidence="9 10">ATCC BAA-252</strain>
    </source>
</reference>
<proteinExistence type="inferred from homology"/>
<evidence type="ECO:0000256" key="2">
    <source>
        <dbReference type="ARBA" id="ARBA00010270"/>
    </source>
</evidence>
<accession>A0A562T1Q7</accession>
<evidence type="ECO:0000256" key="3">
    <source>
        <dbReference type="ARBA" id="ARBA00020552"/>
    </source>
</evidence>
<comment type="subcellular location">
    <subcellularLocation>
        <location evidence="1">Membrane</location>
        <topology evidence="1">Single-pass membrane protein</topology>
    </subcellularLocation>
</comment>
<sequence>MFRNTHIKTAVVASTIGLAAAMLPSQSMARDGWETGAAIAGGFVAGAIVGSAISGPRYVAPAPNYYYAPRRRYVAPAPVYYRAQPWTPAWYQYCSAKYRSFNPRTGYYLAYSGQYRFCR</sequence>
<evidence type="ECO:0000313" key="9">
    <source>
        <dbReference type="EMBL" id="TWI87492.1"/>
    </source>
</evidence>
<keyword evidence="10" id="KW-1185">Reference proteome</keyword>
<keyword evidence="7" id="KW-0812">Transmembrane</keyword>
<evidence type="ECO:0000256" key="6">
    <source>
        <dbReference type="ARBA" id="ARBA00025321"/>
    </source>
</evidence>
<keyword evidence="7" id="KW-1133">Transmembrane helix</keyword>
<comment type="function">
    <text evidence="6">Has immunoglobulin-binding and hemagglutination properties, and can bind to mannose. Essential for virulence. May be involved in LPS biosynthesis or polysaccharide transport.</text>
</comment>
<evidence type="ECO:0000313" key="10">
    <source>
        <dbReference type="Proteomes" id="UP000320593"/>
    </source>
</evidence>
<evidence type="ECO:0000256" key="5">
    <source>
        <dbReference type="ARBA" id="ARBA00022734"/>
    </source>
</evidence>
<evidence type="ECO:0000256" key="1">
    <source>
        <dbReference type="ARBA" id="ARBA00004167"/>
    </source>
</evidence>
<feature type="transmembrane region" description="Helical" evidence="7">
    <location>
        <begin position="39"/>
        <end position="60"/>
    </location>
</feature>
<evidence type="ECO:0000256" key="8">
    <source>
        <dbReference type="SAM" id="SignalP"/>
    </source>
</evidence>
<feature type="signal peptide" evidence="8">
    <location>
        <begin position="1"/>
        <end position="29"/>
    </location>
</feature>
<dbReference type="Pfam" id="PF07886">
    <property type="entry name" value="BA14K"/>
    <property type="match status" value="1"/>
</dbReference>
<organism evidence="9 10">
    <name type="scientific">Roseibium hamelinense</name>
    <dbReference type="NCBI Taxonomy" id="150831"/>
    <lineage>
        <taxon>Bacteria</taxon>
        <taxon>Pseudomonadati</taxon>
        <taxon>Pseudomonadota</taxon>
        <taxon>Alphaproteobacteria</taxon>
        <taxon>Hyphomicrobiales</taxon>
        <taxon>Stappiaceae</taxon>
        <taxon>Roseibium</taxon>
    </lineage>
</organism>
<dbReference type="Proteomes" id="UP000320593">
    <property type="component" value="Unassembled WGS sequence"/>
</dbReference>
<comment type="caution">
    <text evidence="9">The sequence shown here is derived from an EMBL/GenBank/DDBJ whole genome shotgun (WGS) entry which is preliminary data.</text>
</comment>
<dbReference type="GO" id="GO:0030246">
    <property type="term" value="F:carbohydrate binding"/>
    <property type="evidence" value="ECO:0007669"/>
    <property type="project" value="UniProtKB-KW"/>
</dbReference>